<evidence type="ECO:0000259" key="1">
    <source>
        <dbReference type="Pfam" id="PF01408"/>
    </source>
</evidence>
<dbReference type="Gene3D" id="3.30.360.10">
    <property type="entry name" value="Dihydrodipicolinate Reductase, domain 2"/>
    <property type="match status" value="1"/>
</dbReference>
<protein>
    <submittedName>
        <fullName evidence="3">Gfo/Idh/MocA family oxidoreductase</fullName>
    </submittedName>
</protein>
<dbReference type="GO" id="GO:0000166">
    <property type="term" value="F:nucleotide binding"/>
    <property type="evidence" value="ECO:0007669"/>
    <property type="project" value="InterPro"/>
</dbReference>
<dbReference type="EMBL" id="DVJN01000269">
    <property type="protein sequence ID" value="HIS94111.1"/>
    <property type="molecule type" value="Genomic_DNA"/>
</dbReference>
<dbReference type="Pfam" id="PF01408">
    <property type="entry name" value="GFO_IDH_MocA"/>
    <property type="match status" value="1"/>
</dbReference>
<proteinExistence type="predicted"/>
<evidence type="ECO:0000259" key="2">
    <source>
        <dbReference type="Pfam" id="PF22725"/>
    </source>
</evidence>
<dbReference type="PANTHER" id="PTHR43249:SF1">
    <property type="entry name" value="D-GLUCOSIDE 3-DEHYDROGENASE"/>
    <property type="match status" value="1"/>
</dbReference>
<dbReference type="AlphaFoldDB" id="A0A9D1G2U6"/>
<dbReference type="InterPro" id="IPR036291">
    <property type="entry name" value="NAD(P)-bd_dom_sf"/>
</dbReference>
<sequence>MDKVRMGIIGVGNMGSGHAKTITSGQVPGMALTAIADINPARRAWARETYPDVAVFDDAIAMMDSGMVDAVIVSTPHYDHPPLVTAALQRDIHVMCEKPAGVYTKAVAEVNALARRSKAAYAIMFNQRTNCVYRKMKEIISSGELGAIRRVNWLITDWFRSQSYYDSGAWRATWAGEGGGVLLNQCPHNLDLFQWLVGMPVRVRAFTHNGKWHDIEVEDDVTAYMEFENGATGVFITSTGDAPGTNRLEVVLDGGTLICDGKKLTLEKLETPISEFMKTYKSGFGTPKCDVCEVETDGENPQHAGVLRAFAQHLLNGAPLVADGTEGINGLTLSNAMHLSSWLNETVTLPLDEDRFLEELNKRRATSRLKASGGKVLDTEGTY</sequence>
<accession>A0A9D1G2U6</accession>
<evidence type="ECO:0000313" key="4">
    <source>
        <dbReference type="Proteomes" id="UP000824140"/>
    </source>
</evidence>
<name>A0A9D1G2U6_9FIRM</name>
<reference evidence="3" key="2">
    <citation type="journal article" date="2021" name="PeerJ">
        <title>Extensive microbial diversity within the chicken gut microbiome revealed by metagenomics and culture.</title>
        <authorList>
            <person name="Gilroy R."/>
            <person name="Ravi A."/>
            <person name="Getino M."/>
            <person name="Pursley I."/>
            <person name="Horton D.L."/>
            <person name="Alikhan N.F."/>
            <person name="Baker D."/>
            <person name="Gharbi K."/>
            <person name="Hall N."/>
            <person name="Watson M."/>
            <person name="Adriaenssens E.M."/>
            <person name="Foster-Nyarko E."/>
            <person name="Jarju S."/>
            <person name="Secka A."/>
            <person name="Antonio M."/>
            <person name="Oren A."/>
            <person name="Chaudhuri R.R."/>
            <person name="La Ragione R."/>
            <person name="Hildebrand F."/>
            <person name="Pallen M.J."/>
        </authorList>
    </citation>
    <scope>NUCLEOTIDE SEQUENCE</scope>
    <source>
        <strain evidence="3">13766</strain>
    </source>
</reference>
<dbReference type="SUPFAM" id="SSF51735">
    <property type="entry name" value="NAD(P)-binding Rossmann-fold domains"/>
    <property type="match status" value="1"/>
</dbReference>
<feature type="domain" description="GFO/IDH/MocA-like oxidoreductase" evidence="2">
    <location>
        <begin position="133"/>
        <end position="257"/>
    </location>
</feature>
<dbReference type="InterPro" id="IPR000683">
    <property type="entry name" value="Gfo/Idh/MocA-like_OxRdtase_N"/>
</dbReference>
<gene>
    <name evidence="3" type="ORF">IAA84_13950</name>
</gene>
<dbReference type="Proteomes" id="UP000824140">
    <property type="component" value="Unassembled WGS sequence"/>
</dbReference>
<dbReference type="PANTHER" id="PTHR43249">
    <property type="entry name" value="UDP-N-ACETYL-2-AMINO-2-DEOXY-D-GLUCURONATE OXIDASE"/>
    <property type="match status" value="1"/>
</dbReference>
<comment type="caution">
    <text evidence="3">The sequence shown here is derived from an EMBL/GenBank/DDBJ whole genome shotgun (WGS) entry which is preliminary data.</text>
</comment>
<reference evidence="3" key="1">
    <citation type="submission" date="2020-10" db="EMBL/GenBank/DDBJ databases">
        <authorList>
            <person name="Gilroy R."/>
        </authorList>
    </citation>
    <scope>NUCLEOTIDE SEQUENCE</scope>
    <source>
        <strain evidence="3">13766</strain>
    </source>
</reference>
<dbReference type="Gene3D" id="3.40.50.720">
    <property type="entry name" value="NAD(P)-binding Rossmann-like Domain"/>
    <property type="match status" value="1"/>
</dbReference>
<evidence type="ECO:0000313" key="3">
    <source>
        <dbReference type="EMBL" id="HIS94111.1"/>
    </source>
</evidence>
<dbReference type="SUPFAM" id="SSF55347">
    <property type="entry name" value="Glyceraldehyde-3-phosphate dehydrogenase-like, C-terminal domain"/>
    <property type="match status" value="1"/>
</dbReference>
<dbReference type="InterPro" id="IPR052515">
    <property type="entry name" value="Gfo/Idh/MocA_Oxidoreductase"/>
</dbReference>
<dbReference type="InterPro" id="IPR055170">
    <property type="entry name" value="GFO_IDH_MocA-like_dom"/>
</dbReference>
<organism evidence="3 4">
    <name type="scientific">Candidatus Alectryocaccomicrobium excrementavium</name>
    <dbReference type="NCBI Taxonomy" id="2840668"/>
    <lineage>
        <taxon>Bacteria</taxon>
        <taxon>Bacillati</taxon>
        <taxon>Bacillota</taxon>
        <taxon>Clostridia</taxon>
        <taxon>Candidatus Alectryocaccomicrobium</taxon>
    </lineage>
</organism>
<feature type="domain" description="Gfo/Idh/MocA-like oxidoreductase N-terminal" evidence="1">
    <location>
        <begin position="4"/>
        <end position="121"/>
    </location>
</feature>
<dbReference type="Pfam" id="PF22725">
    <property type="entry name" value="GFO_IDH_MocA_C3"/>
    <property type="match status" value="1"/>
</dbReference>